<reference evidence="6 7" key="1">
    <citation type="submission" date="2018-09" db="EMBL/GenBank/DDBJ databases">
        <authorList>
            <person name="Wang Z."/>
        </authorList>
    </citation>
    <scope>NUCLEOTIDE SEQUENCE [LARGE SCALE GENOMIC DNA]</scope>
    <source>
        <strain evidence="6 7">ALS 81</strain>
    </source>
</reference>
<organism evidence="6 7">
    <name type="scientific">Alginatibacterium sediminis</name>
    <dbReference type="NCBI Taxonomy" id="2164068"/>
    <lineage>
        <taxon>Bacteria</taxon>
        <taxon>Pseudomonadati</taxon>
        <taxon>Pseudomonadota</taxon>
        <taxon>Gammaproteobacteria</taxon>
        <taxon>Alteromonadales</taxon>
        <taxon>Alteromonadaceae</taxon>
        <taxon>Alginatibacterium</taxon>
    </lineage>
</organism>
<dbReference type="Pfam" id="PF02049">
    <property type="entry name" value="FliE"/>
    <property type="match status" value="1"/>
</dbReference>
<dbReference type="PANTHER" id="PTHR34653:SF1">
    <property type="entry name" value="FLAGELLAR HOOK-BASAL BODY COMPLEX PROTEIN FLIE"/>
    <property type="match status" value="1"/>
</dbReference>
<dbReference type="GO" id="GO:0005198">
    <property type="term" value="F:structural molecule activity"/>
    <property type="evidence" value="ECO:0007669"/>
    <property type="project" value="UniProtKB-UniRule"/>
</dbReference>
<accession>A0A420EFK3</accession>
<name>A0A420EFK3_9ALTE</name>
<dbReference type="HAMAP" id="MF_00724">
    <property type="entry name" value="FliE"/>
    <property type="match status" value="1"/>
</dbReference>
<comment type="subcellular location">
    <subcellularLocation>
        <location evidence="1 5">Bacterial flagellum basal body</location>
    </subcellularLocation>
</comment>
<sequence length="122" mass="13425">MRVESNSLMSELQALQGEMRSNMQRPVTVDQALQELSNGQGVQELSQTSNNFGQLFSDALNKVNGQQQEANSLRTRFDLGDRSVGIGDVMIAGQKSSVAFEATVQVRNKLVEAYKEVMSMPV</sequence>
<dbReference type="OrthoDB" id="8909229at2"/>
<dbReference type="Proteomes" id="UP000286482">
    <property type="component" value="Unassembled WGS sequence"/>
</dbReference>
<dbReference type="RefSeq" id="WP_120353485.1">
    <property type="nucleotide sequence ID" value="NZ_RAQO01000004.1"/>
</dbReference>
<keyword evidence="4 5" id="KW-0975">Bacterial flagellum</keyword>
<keyword evidence="7" id="KW-1185">Reference proteome</keyword>
<evidence type="ECO:0000256" key="5">
    <source>
        <dbReference type="HAMAP-Rule" id="MF_00724"/>
    </source>
</evidence>
<keyword evidence="6" id="KW-0282">Flagellum</keyword>
<comment type="caution">
    <text evidence="6">The sequence shown here is derived from an EMBL/GenBank/DDBJ whole genome shotgun (WGS) entry which is preliminary data.</text>
</comment>
<keyword evidence="6" id="KW-0969">Cilium</keyword>
<dbReference type="PANTHER" id="PTHR34653">
    <property type="match status" value="1"/>
</dbReference>
<evidence type="ECO:0000256" key="1">
    <source>
        <dbReference type="ARBA" id="ARBA00004117"/>
    </source>
</evidence>
<dbReference type="PRINTS" id="PR01006">
    <property type="entry name" value="FLGHOOKFLIE"/>
</dbReference>
<dbReference type="GO" id="GO:0009425">
    <property type="term" value="C:bacterial-type flagellum basal body"/>
    <property type="evidence" value="ECO:0007669"/>
    <property type="project" value="UniProtKB-SubCell"/>
</dbReference>
<comment type="similarity">
    <text evidence="2 5">Belongs to the FliE family.</text>
</comment>
<dbReference type="AlphaFoldDB" id="A0A420EFK3"/>
<keyword evidence="6" id="KW-0966">Cell projection</keyword>
<evidence type="ECO:0000313" key="6">
    <source>
        <dbReference type="EMBL" id="RKF19479.1"/>
    </source>
</evidence>
<evidence type="ECO:0000256" key="4">
    <source>
        <dbReference type="ARBA" id="ARBA00023143"/>
    </source>
</evidence>
<gene>
    <name evidence="5 6" type="primary">fliE</name>
    <name evidence="6" type="ORF">DBZ36_03160</name>
</gene>
<dbReference type="EMBL" id="RAQO01000004">
    <property type="protein sequence ID" value="RKF19479.1"/>
    <property type="molecule type" value="Genomic_DNA"/>
</dbReference>
<dbReference type="GO" id="GO:0003774">
    <property type="term" value="F:cytoskeletal motor activity"/>
    <property type="evidence" value="ECO:0007669"/>
    <property type="project" value="InterPro"/>
</dbReference>
<evidence type="ECO:0000313" key="7">
    <source>
        <dbReference type="Proteomes" id="UP000286482"/>
    </source>
</evidence>
<proteinExistence type="inferred from homology"/>
<evidence type="ECO:0000256" key="2">
    <source>
        <dbReference type="ARBA" id="ARBA00009272"/>
    </source>
</evidence>
<protein>
    <recommendedName>
        <fullName evidence="3 5">Flagellar hook-basal body complex protein FliE</fullName>
    </recommendedName>
</protein>
<evidence type="ECO:0000256" key="3">
    <source>
        <dbReference type="ARBA" id="ARBA00018024"/>
    </source>
</evidence>
<dbReference type="InterPro" id="IPR001624">
    <property type="entry name" value="FliE"/>
</dbReference>
<dbReference type="GO" id="GO:0071973">
    <property type="term" value="P:bacterial-type flagellum-dependent cell motility"/>
    <property type="evidence" value="ECO:0007669"/>
    <property type="project" value="InterPro"/>
</dbReference>
<dbReference type="NCBIfam" id="TIGR00205">
    <property type="entry name" value="fliE"/>
    <property type="match status" value="1"/>
</dbReference>